<protein>
    <submittedName>
        <fullName evidence="2">Transcriptional regulator YdeE</fullName>
    </submittedName>
</protein>
<reference evidence="2 3" key="1">
    <citation type="submission" date="2023-07" db="EMBL/GenBank/DDBJ databases">
        <title>Genomic Encyclopedia of Type Strains, Phase IV (KMG-IV): sequencing the most valuable type-strain genomes for metagenomic binning, comparative biology and taxonomic classification.</title>
        <authorList>
            <person name="Goeker M."/>
        </authorList>
    </citation>
    <scope>NUCLEOTIDE SEQUENCE [LARGE SCALE GENOMIC DNA]</scope>
    <source>
        <strain evidence="2 3">DSM 23837</strain>
    </source>
</reference>
<dbReference type="Pfam" id="PF14526">
    <property type="entry name" value="Cass2"/>
    <property type="match status" value="1"/>
</dbReference>
<keyword evidence="3" id="KW-1185">Reference proteome</keyword>
<accession>A0ABT9WW53</accession>
<evidence type="ECO:0000313" key="3">
    <source>
        <dbReference type="Proteomes" id="UP001223586"/>
    </source>
</evidence>
<dbReference type="Gene3D" id="3.20.80.10">
    <property type="entry name" value="Regulatory factor, effector binding domain"/>
    <property type="match status" value="1"/>
</dbReference>
<dbReference type="SUPFAM" id="SSF55136">
    <property type="entry name" value="Probable bacterial effector-binding domain"/>
    <property type="match status" value="1"/>
</dbReference>
<evidence type="ECO:0000259" key="1">
    <source>
        <dbReference type="SMART" id="SM00871"/>
    </source>
</evidence>
<dbReference type="RefSeq" id="WP_307231361.1">
    <property type="nucleotide sequence ID" value="NZ_JAUSTT010000022.1"/>
</dbReference>
<sequence>MQANILCQSCSMPIESEQLFGTERSGEKSSDYCRYCYEAGEFKEPNLSLEEMIAICIPHIEAGGMKAKEAEAMLRETLPFLKRWRKQEEEPILPQIVTRAAFHMIGVSVRTTNAKEITSKGKIPRLWSEYSKQDIAQKIPCLVKPQQTIGLYSDYESDVNGEYSMTIGKQVEKIGLVPEGMTAKTVPASTYAVFTTPKGLITEVVPKTWLTIWEYFRTADQERTYTGDYELYDEERDQVEIYIAVKA</sequence>
<organism evidence="2 3">
    <name type="scientific">Bacillus chungangensis</name>
    <dbReference type="NCBI Taxonomy" id="587633"/>
    <lineage>
        <taxon>Bacteria</taxon>
        <taxon>Bacillati</taxon>
        <taxon>Bacillota</taxon>
        <taxon>Bacilli</taxon>
        <taxon>Bacillales</taxon>
        <taxon>Bacillaceae</taxon>
        <taxon>Bacillus</taxon>
    </lineage>
</organism>
<dbReference type="PANTHER" id="PTHR36444">
    <property type="entry name" value="TRANSCRIPTIONAL REGULATOR PROTEIN YOBU-RELATED"/>
    <property type="match status" value="1"/>
</dbReference>
<dbReference type="InterPro" id="IPR053182">
    <property type="entry name" value="YobU-like_regulator"/>
</dbReference>
<proteinExistence type="predicted"/>
<dbReference type="SMART" id="SM00871">
    <property type="entry name" value="AraC_E_bind"/>
    <property type="match status" value="1"/>
</dbReference>
<comment type="caution">
    <text evidence="2">The sequence shown here is derived from an EMBL/GenBank/DDBJ whole genome shotgun (WGS) entry which is preliminary data.</text>
</comment>
<dbReference type="Pfam" id="PF12674">
    <property type="entry name" value="Zn_ribbon_2"/>
    <property type="match status" value="1"/>
</dbReference>
<dbReference type="InterPro" id="IPR029441">
    <property type="entry name" value="Cass2"/>
</dbReference>
<gene>
    <name evidence="2" type="ORF">J2S08_003286</name>
</gene>
<dbReference type="Proteomes" id="UP001223586">
    <property type="component" value="Unassembled WGS sequence"/>
</dbReference>
<dbReference type="InterPro" id="IPR011256">
    <property type="entry name" value="Reg_factor_effector_dom_sf"/>
</dbReference>
<evidence type="ECO:0000313" key="2">
    <source>
        <dbReference type="EMBL" id="MDQ0177406.1"/>
    </source>
</evidence>
<dbReference type="EMBL" id="JAUSTT010000022">
    <property type="protein sequence ID" value="MDQ0177406.1"/>
    <property type="molecule type" value="Genomic_DNA"/>
</dbReference>
<dbReference type="InterPro" id="IPR025868">
    <property type="entry name" value="Zn_ribbon_dom_put"/>
</dbReference>
<name>A0ABT9WW53_9BACI</name>
<feature type="domain" description="AraC effector-binding" evidence="1">
    <location>
        <begin position="92"/>
        <end position="246"/>
    </location>
</feature>
<dbReference type="PANTHER" id="PTHR36444:SF2">
    <property type="entry name" value="TRANSCRIPTIONAL REGULATOR PROTEIN YOBU-RELATED"/>
    <property type="match status" value="1"/>
</dbReference>
<dbReference type="InterPro" id="IPR010499">
    <property type="entry name" value="AraC_E-bd"/>
</dbReference>